<evidence type="ECO:0000313" key="3">
    <source>
        <dbReference type="Proteomes" id="UP000776700"/>
    </source>
</evidence>
<protein>
    <submittedName>
        <fullName evidence="2">Uncharacterized protein</fullName>
    </submittedName>
</protein>
<organism evidence="2 3">
    <name type="scientific">Romboutsia timonensis</name>
    <dbReference type="NCBI Taxonomy" id="1776391"/>
    <lineage>
        <taxon>Bacteria</taxon>
        <taxon>Bacillati</taxon>
        <taxon>Bacillota</taxon>
        <taxon>Clostridia</taxon>
        <taxon>Peptostreptococcales</taxon>
        <taxon>Peptostreptococcaceae</taxon>
        <taxon>Romboutsia</taxon>
    </lineage>
</organism>
<evidence type="ECO:0000256" key="1">
    <source>
        <dbReference type="SAM" id="Phobius"/>
    </source>
</evidence>
<dbReference type="AlphaFoldDB" id="A0A921N1I1"/>
<sequence>MFNVIFKLIIVLITIYVAFVNICNMEIEKKNDNLAGVIQHGIILLCVTMLYVSFI</sequence>
<keyword evidence="1" id="KW-0812">Transmembrane</keyword>
<keyword evidence="1" id="KW-0472">Membrane</keyword>
<reference evidence="2" key="2">
    <citation type="submission" date="2021-09" db="EMBL/GenBank/DDBJ databases">
        <authorList>
            <person name="Gilroy R."/>
        </authorList>
    </citation>
    <scope>NUCLEOTIDE SEQUENCE</scope>
    <source>
        <strain evidence="2">1277</strain>
    </source>
</reference>
<dbReference type="Proteomes" id="UP000776700">
    <property type="component" value="Unassembled WGS sequence"/>
</dbReference>
<comment type="caution">
    <text evidence="2">The sequence shown here is derived from an EMBL/GenBank/DDBJ whole genome shotgun (WGS) entry which is preliminary data.</text>
</comment>
<accession>A0A921N1I1</accession>
<dbReference type="EMBL" id="DYUB01000233">
    <property type="protein sequence ID" value="HJG96922.1"/>
    <property type="molecule type" value="Genomic_DNA"/>
</dbReference>
<reference evidence="2" key="1">
    <citation type="journal article" date="2021" name="PeerJ">
        <title>Extensive microbial diversity within the chicken gut microbiome revealed by metagenomics and culture.</title>
        <authorList>
            <person name="Gilroy R."/>
            <person name="Ravi A."/>
            <person name="Getino M."/>
            <person name="Pursley I."/>
            <person name="Horton D.L."/>
            <person name="Alikhan N.F."/>
            <person name="Baker D."/>
            <person name="Gharbi K."/>
            <person name="Hall N."/>
            <person name="Watson M."/>
            <person name="Adriaenssens E.M."/>
            <person name="Foster-Nyarko E."/>
            <person name="Jarju S."/>
            <person name="Secka A."/>
            <person name="Antonio M."/>
            <person name="Oren A."/>
            <person name="Chaudhuri R.R."/>
            <person name="La Ragione R."/>
            <person name="Hildebrand F."/>
            <person name="Pallen M.J."/>
        </authorList>
    </citation>
    <scope>NUCLEOTIDE SEQUENCE</scope>
    <source>
        <strain evidence="2">1277</strain>
    </source>
</reference>
<name>A0A921N1I1_9FIRM</name>
<keyword evidence="1" id="KW-1133">Transmembrane helix</keyword>
<gene>
    <name evidence="2" type="ORF">K8V90_07480</name>
</gene>
<feature type="transmembrane region" description="Helical" evidence="1">
    <location>
        <begin position="34"/>
        <end position="54"/>
    </location>
</feature>
<feature type="transmembrane region" description="Helical" evidence="1">
    <location>
        <begin position="6"/>
        <end position="22"/>
    </location>
</feature>
<evidence type="ECO:0000313" key="2">
    <source>
        <dbReference type="EMBL" id="HJG96922.1"/>
    </source>
</evidence>
<proteinExistence type="predicted"/>